<evidence type="ECO:0000313" key="2">
    <source>
        <dbReference type="Proteomes" id="UP000663860"/>
    </source>
</evidence>
<sequence>FHKSLINEFGNCLNETGTHWNIS</sequence>
<evidence type="ECO:0000313" key="1">
    <source>
        <dbReference type="EMBL" id="CAF1500973.1"/>
    </source>
</evidence>
<comment type="caution">
    <text evidence="1">The sequence shown here is derived from an EMBL/GenBank/DDBJ whole genome shotgun (WGS) entry which is preliminary data.</text>
</comment>
<reference evidence="1" key="1">
    <citation type="submission" date="2021-02" db="EMBL/GenBank/DDBJ databases">
        <authorList>
            <person name="Nowell W R."/>
        </authorList>
    </citation>
    <scope>NUCLEOTIDE SEQUENCE</scope>
</reference>
<gene>
    <name evidence="1" type="ORF">IZO911_LOCUS45002</name>
</gene>
<accession>A0A815T5C0</accession>
<protein>
    <submittedName>
        <fullName evidence="1">Uncharacterized protein</fullName>
    </submittedName>
</protein>
<name>A0A815T5C0_9BILA</name>
<organism evidence="1 2">
    <name type="scientific">Adineta steineri</name>
    <dbReference type="NCBI Taxonomy" id="433720"/>
    <lineage>
        <taxon>Eukaryota</taxon>
        <taxon>Metazoa</taxon>
        <taxon>Spiralia</taxon>
        <taxon>Gnathifera</taxon>
        <taxon>Rotifera</taxon>
        <taxon>Eurotatoria</taxon>
        <taxon>Bdelloidea</taxon>
        <taxon>Adinetida</taxon>
        <taxon>Adinetidae</taxon>
        <taxon>Adineta</taxon>
    </lineage>
</organism>
<dbReference type="EMBL" id="CAJNOE010003258">
    <property type="protein sequence ID" value="CAF1500973.1"/>
    <property type="molecule type" value="Genomic_DNA"/>
</dbReference>
<dbReference type="Proteomes" id="UP000663860">
    <property type="component" value="Unassembled WGS sequence"/>
</dbReference>
<proteinExistence type="predicted"/>
<dbReference type="AlphaFoldDB" id="A0A815T5C0"/>
<feature type="non-terminal residue" evidence="1">
    <location>
        <position position="1"/>
    </location>
</feature>